<dbReference type="Gramene" id="ONK72294">
    <property type="protein sequence ID" value="ONK72294"/>
    <property type="gene ID" value="A4U43_C04F17840"/>
</dbReference>
<keyword evidence="2" id="KW-1133">Transmembrane helix</keyword>
<dbReference type="EMBL" id="CM007384">
    <property type="protein sequence ID" value="ONK72294.1"/>
    <property type="molecule type" value="Genomic_DNA"/>
</dbReference>
<keyword evidence="2" id="KW-0812">Transmembrane</keyword>
<sequence length="179" mass="20270">MYKAWNGCLAIKRLKRAAVAAYLYHAWNIARNLIIFQNKRTNVDDALNLIKFELKIQCSKVTKMKGSPSNRAWCRHMKIFRTRGRRMKASVILFLGLILISSCFTMSRKLLTHEIQTDEEAGAKQDEAAGPKQELVDNGNSEKSEKVGYNTDTETHHTIPVPAYSPYMNTPPGLGGRKN</sequence>
<evidence type="ECO:0000256" key="2">
    <source>
        <dbReference type="SAM" id="Phobius"/>
    </source>
</evidence>
<feature type="transmembrane region" description="Helical" evidence="2">
    <location>
        <begin position="87"/>
        <end position="107"/>
    </location>
</feature>
<keyword evidence="4" id="KW-1185">Reference proteome</keyword>
<feature type="compositionally biased region" description="Basic and acidic residues" evidence="1">
    <location>
        <begin position="119"/>
        <end position="129"/>
    </location>
</feature>
<gene>
    <name evidence="3" type="ORF">A4U43_C04F17840</name>
</gene>
<keyword evidence="2" id="KW-0472">Membrane</keyword>
<reference evidence="4" key="1">
    <citation type="journal article" date="2017" name="Nat. Commun.">
        <title>The asparagus genome sheds light on the origin and evolution of a young Y chromosome.</title>
        <authorList>
            <person name="Harkess A."/>
            <person name="Zhou J."/>
            <person name="Xu C."/>
            <person name="Bowers J.E."/>
            <person name="Van der Hulst R."/>
            <person name="Ayyampalayam S."/>
            <person name="Mercati F."/>
            <person name="Riccardi P."/>
            <person name="McKain M.R."/>
            <person name="Kakrana A."/>
            <person name="Tang H."/>
            <person name="Ray J."/>
            <person name="Groenendijk J."/>
            <person name="Arikit S."/>
            <person name="Mathioni S.M."/>
            <person name="Nakano M."/>
            <person name="Shan H."/>
            <person name="Telgmann-Rauber A."/>
            <person name="Kanno A."/>
            <person name="Yue Z."/>
            <person name="Chen H."/>
            <person name="Li W."/>
            <person name="Chen Y."/>
            <person name="Xu X."/>
            <person name="Zhang Y."/>
            <person name="Luo S."/>
            <person name="Chen H."/>
            <person name="Gao J."/>
            <person name="Mao Z."/>
            <person name="Pires J.C."/>
            <person name="Luo M."/>
            <person name="Kudrna D."/>
            <person name="Wing R.A."/>
            <person name="Meyers B.C."/>
            <person name="Yi K."/>
            <person name="Kong H."/>
            <person name="Lavrijsen P."/>
            <person name="Sunseri F."/>
            <person name="Falavigna A."/>
            <person name="Ye Y."/>
            <person name="Leebens-Mack J.H."/>
            <person name="Chen G."/>
        </authorList>
    </citation>
    <scope>NUCLEOTIDE SEQUENCE [LARGE SCALE GENOMIC DNA]</scope>
    <source>
        <strain evidence="4">cv. DH0086</strain>
    </source>
</reference>
<feature type="region of interest" description="Disordered" evidence="1">
    <location>
        <begin position="119"/>
        <end position="179"/>
    </location>
</feature>
<protein>
    <submittedName>
        <fullName evidence="3">Uncharacterized protein</fullName>
    </submittedName>
</protein>
<accession>A0A5P1F2A6</accession>
<dbReference type="Proteomes" id="UP000243459">
    <property type="component" value="Chromosome 4"/>
</dbReference>
<evidence type="ECO:0000313" key="3">
    <source>
        <dbReference type="EMBL" id="ONK72294.1"/>
    </source>
</evidence>
<organism evidence="3 4">
    <name type="scientific">Asparagus officinalis</name>
    <name type="common">Garden asparagus</name>
    <dbReference type="NCBI Taxonomy" id="4686"/>
    <lineage>
        <taxon>Eukaryota</taxon>
        <taxon>Viridiplantae</taxon>
        <taxon>Streptophyta</taxon>
        <taxon>Embryophyta</taxon>
        <taxon>Tracheophyta</taxon>
        <taxon>Spermatophyta</taxon>
        <taxon>Magnoliopsida</taxon>
        <taxon>Liliopsida</taxon>
        <taxon>Asparagales</taxon>
        <taxon>Asparagaceae</taxon>
        <taxon>Asparagoideae</taxon>
        <taxon>Asparagus</taxon>
    </lineage>
</organism>
<dbReference type="AlphaFoldDB" id="A0A5P1F2A6"/>
<name>A0A5P1F2A6_ASPOF</name>
<proteinExistence type="predicted"/>
<evidence type="ECO:0000256" key="1">
    <source>
        <dbReference type="SAM" id="MobiDB-lite"/>
    </source>
</evidence>
<evidence type="ECO:0000313" key="4">
    <source>
        <dbReference type="Proteomes" id="UP000243459"/>
    </source>
</evidence>